<dbReference type="GO" id="GO:0005737">
    <property type="term" value="C:cytoplasm"/>
    <property type="evidence" value="ECO:0007669"/>
    <property type="project" value="UniProtKB-SubCell"/>
</dbReference>
<dbReference type="PROSITE" id="PS50294">
    <property type="entry name" value="WD_REPEATS_REGION"/>
    <property type="match status" value="2"/>
</dbReference>
<organism evidence="13 14">
    <name type="scientific">Coniochaeta pulveracea</name>
    <dbReference type="NCBI Taxonomy" id="177199"/>
    <lineage>
        <taxon>Eukaryota</taxon>
        <taxon>Fungi</taxon>
        <taxon>Dikarya</taxon>
        <taxon>Ascomycota</taxon>
        <taxon>Pezizomycotina</taxon>
        <taxon>Sordariomycetes</taxon>
        <taxon>Sordariomycetidae</taxon>
        <taxon>Coniochaetales</taxon>
        <taxon>Coniochaetaceae</taxon>
        <taxon>Coniochaeta</taxon>
    </lineage>
</organism>
<feature type="repeat" description="WD" evidence="11">
    <location>
        <begin position="678"/>
        <end position="713"/>
    </location>
</feature>
<proteinExistence type="inferred from homology"/>
<dbReference type="InterPro" id="IPR019775">
    <property type="entry name" value="WD40_repeat_CS"/>
</dbReference>
<feature type="repeat" description="WD" evidence="11">
    <location>
        <begin position="108"/>
        <end position="154"/>
    </location>
</feature>
<dbReference type="SUPFAM" id="SSF50978">
    <property type="entry name" value="WD40 repeat-like"/>
    <property type="match status" value="3"/>
</dbReference>
<evidence type="ECO:0000313" key="14">
    <source>
        <dbReference type="Proteomes" id="UP000275385"/>
    </source>
</evidence>
<evidence type="ECO:0000256" key="7">
    <source>
        <dbReference type="ARBA" id="ARBA00022574"/>
    </source>
</evidence>
<feature type="repeat" description="WD" evidence="11">
    <location>
        <begin position="57"/>
        <end position="103"/>
    </location>
</feature>
<dbReference type="InterPro" id="IPR015943">
    <property type="entry name" value="WD40/YVTN_repeat-like_dom_sf"/>
</dbReference>
<dbReference type="EMBL" id="QVQW01000024">
    <property type="protein sequence ID" value="RKU45040.1"/>
    <property type="molecule type" value="Genomic_DNA"/>
</dbReference>
<feature type="region of interest" description="Disordered" evidence="12">
    <location>
        <begin position="531"/>
        <end position="561"/>
    </location>
</feature>
<gene>
    <name evidence="13" type="ORF">DL546_005570</name>
</gene>
<dbReference type="FunFam" id="2.130.10.10:FF:000400">
    <property type="entry name" value="Elongator acetyltransferase complex subunit 2"/>
    <property type="match status" value="1"/>
</dbReference>
<protein>
    <recommendedName>
        <fullName evidence="5">Elongator complex protein 2</fullName>
    </recommendedName>
</protein>
<evidence type="ECO:0000256" key="12">
    <source>
        <dbReference type="SAM" id="MobiDB-lite"/>
    </source>
</evidence>
<keyword evidence="10" id="KW-0539">Nucleus</keyword>
<evidence type="ECO:0000256" key="4">
    <source>
        <dbReference type="ARBA" id="ARBA00005881"/>
    </source>
</evidence>
<keyword evidence="14" id="KW-1185">Reference proteome</keyword>
<dbReference type="PRINTS" id="PR00320">
    <property type="entry name" value="GPROTEINBRPT"/>
</dbReference>
<comment type="similarity">
    <text evidence="4">Belongs to the WD repeat ELP2 family.</text>
</comment>
<feature type="repeat" description="WD" evidence="11">
    <location>
        <begin position="405"/>
        <end position="434"/>
    </location>
</feature>
<comment type="pathway">
    <text evidence="3">tRNA modification; 5-methoxycarbonylmethyl-2-thiouridine-tRNA biosynthesis.</text>
</comment>
<dbReference type="GO" id="GO:0033588">
    <property type="term" value="C:elongator holoenzyme complex"/>
    <property type="evidence" value="ECO:0007669"/>
    <property type="project" value="InterPro"/>
</dbReference>
<feature type="repeat" description="WD" evidence="11">
    <location>
        <begin position="301"/>
        <end position="338"/>
    </location>
</feature>
<feature type="repeat" description="WD" evidence="11">
    <location>
        <begin position="212"/>
        <end position="260"/>
    </location>
</feature>
<evidence type="ECO:0000256" key="1">
    <source>
        <dbReference type="ARBA" id="ARBA00004123"/>
    </source>
</evidence>
<evidence type="ECO:0000256" key="11">
    <source>
        <dbReference type="PROSITE-ProRule" id="PRU00221"/>
    </source>
</evidence>
<accession>A0A420YBD5</accession>
<feature type="compositionally biased region" description="Polar residues" evidence="12">
    <location>
        <begin position="545"/>
        <end position="557"/>
    </location>
</feature>
<dbReference type="SMART" id="SM00320">
    <property type="entry name" value="WD40"/>
    <property type="match status" value="13"/>
</dbReference>
<keyword evidence="6" id="KW-0963">Cytoplasm</keyword>
<dbReference type="GO" id="GO:0002098">
    <property type="term" value="P:tRNA wobble uridine modification"/>
    <property type="evidence" value="ECO:0007669"/>
    <property type="project" value="InterPro"/>
</dbReference>
<name>A0A420YBD5_9PEZI</name>
<dbReference type="InterPro" id="IPR037289">
    <property type="entry name" value="Elp2"/>
</dbReference>
<dbReference type="PROSITE" id="PS00678">
    <property type="entry name" value="WD_REPEATS_1"/>
    <property type="match status" value="1"/>
</dbReference>
<dbReference type="InterPro" id="IPR001680">
    <property type="entry name" value="WD40_rpt"/>
</dbReference>
<dbReference type="OrthoDB" id="27911at2759"/>
<dbReference type="Proteomes" id="UP000275385">
    <property type="component" value="Unassembled WGS sequence"/>
</dbReference>
<comment type="subcellular location">
    <subcellularLocation>
        <location evidence="2">Cytoplasm</location>
    </subcellularLocation>
    <subcellularLocation>
        <location evidence="1">Nucleus</location>
    </subcellularLocation>
</comment>
<evidence type="ECO:0000313" key="13">
    <source>
        <dbReference type="EMBL" id="RKU45040.1"/>
    </source>
</evidence>
<dbReference type="GO" id="GO:0005634">
    <property type="term" value="C:nucleus"/>
    <property type="evidence" value="ECO:0007669"/>
    <property type="project" value="UniProtKB-SubCell"/>
</dbReference>
<dbReference type="STRING" id="177199.A0A420YBD5"/>
<dbReference type="UniPathway" id="UPA00988"/>
<feature type="repeat" description="WD" evidence="11">
    <location>
        <begin position="628"/>
        <end position="660"/>
    </location>
</feature>
<keyword evidence="7 11" id="KW-0853">WD repeat</keyword>
<evidence type="ECO:0000256" key="8">
    <source>
        <dbReference type="ARBA" id="ARBA00022694"/>
    </source>
</evidence>
<keyword evidence="9" id="KW-0677">Repeat</keyword>
<dbReference type="Gene3D" id="2.130.10.10">
    <property type="entry name" value="YVTN repeat-like/Quinoprotein amine dehydrogenase"/>
    <property type="match status" value="4"/>
</dbReference>
<keyword evidence="8" id="KW-0819">tRNA processing</keyword>
<dbReference type="PROSITE" id="PS50082">
    <property type="entry name" value="WD_REPEATS_2"/>
    <property type="match status" value="7"/>
</dbReference>
<dbReference type="PANTHER" id="PTHR44111:SF1">
    <property type="entry name" value="ELONGATOR COMPLEX PROTEIN 2"/>
    <property type="match status" value="1"/>
</dbReference>
<evidence type="ECO:0000256" key="6">
    <source>
        <dbReference type="ARBA" id="ARBA00022490"/>
    </source>
</evidence>
<evidence type="ECO:0000256" key="5">
    <source>
        <dbReference type="ARBA" id="ARBA00020267"/>
    </source>
</evidence>
<evidence type="ECO:0000256" key="3">
    <source>
        <dbReference type="ARBA" id="ARBA00005043"/>
    </source>
</evidence>
<evidence type="ECO:0000256" key="2">
    <source>
        <dbReference type="ARBA" id="ARBA00004496"/>
    </source>
</evidence>
<dbReference type="Pfam" id="PF00400">
    <property type="entry name" value="WD40"/>
    <property type="match status" value="6"/>
</dbReference>
<dbReference type="PANTHER" id="PTHR44111">
    <property type="entry name" value="ELONGATOR COMPLEX PROTEIN 2"/>
    <property type="match status" value="1"/>
</dbReference>
<sequence length="827" mass="90004">MTMEAASIEVSYLSAGANRQTSIADWNRDGTLAFGADNNVCLWRPTDPEAHGVTAVLSGHTETVKAVKFLTLSPDGRHSYMVTGADDKTLKLWSLNLATSEYTCIQTIREHTAAINCIASLPQQSESSRCLFVSGAADATLKIWELASETISLVQTIKTTPKFFPLAVAVHALGSSQEGYVIAVGGTRDIIQIFTADATVSATLEFNLQATLTGHEGWIRSLDFALEKPGISTSDLLLASASQDKYIRLWRLHQGKSLPAALAAGADPSLGAYLPGKSPSNKAYRFQTAGDDFSVTFEALLLGHDDWIYTAKWHSQENRLQLLSASADNSLSIWEADSTSGIWITSARLGEISREKGATTATGSIGGFWTGLWSPEGTSVATLGRTGSWRRWDLKGDRWVPDLAISGHTRAITGISWSREGDYLLSTSSDQTTRQHAEWVMTSEGRRQTITWHEMSRPQIHGYDLNCIDTLSNTTFVSGADEKLMRVFSAPKAVVRLVSRITGRKQDEESLEGLQAEAASIPVLGLSNKAVVDGDGPDQEDASITPETSTKFSQLDTHPTRPPLEDLLSRATLWPETEKLYGHGYELSCLAASHSGQLIASACRASSINHAVIRIFETDKWTELRPPLQAHSLTVTRLRFSSDDQFLLSVGRDRQWAVWERITDEAGEANYSLFQNDPKGHSRMILDAAWAPTTSDGPRVFATAGRDKAVKIWTRRGDGKFSLAGKIAQEHPVTAIDFLAEQGPDGGLILALGTEVGKLSVVTLKVGEESIDVAGTLVVEDRLCLPKAVLQLAWRPVDRETVGKAVSHELAIAGEDSSLRIYRVKGL</sequence>
<dbReference type="InterPro" id="IPR020472">
    <property type="entry name" value="WD40_PAC1"/>
</dbReference>
<evidence type="ECO:0000256" key="9">
    <source>
        <dbReference type="ARBA" id="ARBA00022737"/>
    </source>
</evidence>
<dbReference type="AlphaFoldDB" id="A0A420YBD5"/>
<reference evidence="13 14" key="1">
    <citation type="submission" date="2018-08" db="EMBL/GenBank/DDBJ databases">
        <title>Draft genome of the lignicolous fungus Coniochaeta pulveracea.</title>
        <authorList>
            <person name="Borstlap C.J."/>
            <person name="De Witt R.N."/>
            <person name="Botha A."/>
            <person name="Volschenk H."/>
        </authorList>
    </citation>
    <scope>NUCLEOTIDE SEQUENCE [LARGE SCALE GENOMIC DNA]</scope>
    <source>
        <strain evidence="13 14">CAB683</strain>
    </source>
</reference>
<dbReference type="InterPro" id="IPR036322">
    <property type="entry name" value="WD40_repeat_dom_sf"/>
</dbReference>
<evidence type="ECO:0000256" key="10">
    <source>
        <dbReference type="ARBA" id="ARBA00023242"/>
    </source>
</evidence>
<comment type="caution">
    <text evidence="13">The sequence shown here is derived from an EMBL/GenBank/DDBJ whole genome shotgun (WGS) entry which is preliminary data.</text>
</comment>